<evidence type="ECO:0000256" key="14">
    <source>
        <dbReference type="PROSITE-ProRule" id="PRU00076"/>
    </source>
</evidence>
<evidence type="ECO:0000256" key="12">
    <source>
        <dbReference type="ARBA" id="ARBA00072388"/>
    </source>
</evidence>
<dbReference type="InterPro" id="IPR018097">
    <property type="entry name" value="EGF_Ca-bd_CS"/>
</dbReference>
<dbReference type="FunFam" id="2.10.25.10:FF:000263">
    <property type="entry name" value="Protein delta homolog 2"/>
    <property type="match status" value="1"/>
</dbReference>
<dbReference type="PROSITE" id="PS01186">
    <property type="entry name" value="EGF_2"/>
    <property type="match status" value="5"/>
</dbReference>
<dbReference type="PANTHER" id="PTHR24049:SF38">
    <property type="entry name" value="DELTA-LIKE PROTEIN"/>
    <property type="match status" value="1"/>
</dbReference>
<evidence type="ECO:0000256" key="4">
    <source>
        <dbReference type="ARBA" id="ARBA00022729"/>
    </source>
</evidence>
<gene>
    <name evidence="19" type="primary">DLK2</name>
</gene>
<keyword evidence="3 16" id="KW-0812">Transmembrane</keyword>
<comment type="function">
    <text evidence="11">Regulates adipogenesis.</text>
</comment>
<feature type="domain" description="EGF-like" evidence="18">
    <location>
        <begin position="193"/>
        <end position="229"/>
    </location>
</feature>
<dbReference type="GO" id="GO:0045746">
    <property type="term" value="P:negative regulation of Notch signaling pathway"/>
    <property type="evidence" value="ECO:0007669"/>
    <property type="project" value="Ensembl"/>
</dbReference>
<dbReference type="PROSITE" id="PS00010">
    <property type="entry name" value="ASX_HYDROXYL"/>
    <property type="match status" value="2"/>
</dbReference>
<feature type="disulfide bond" evidence="14">
    <location>
        <begin position="181"/>
        <end position="190"/>
    </location>
</feature>
<reference evidence="19" key="2">
    <citation type="submission" date="2025-09" db="UniProtKB">
        <authorList>
            <consortium name="Ensembl"/>
        </authorList>
    </citation>
    <scope>IDENTIFICATION</scope>
    <source>
        <strain evidence="19">Glennie</strain>
    </source>
</reference>
<evidence type="ECO:0000256" key="7">
    <source>
        <dbReference type="ARBA" id="ARBA00022989"/>
    </source>
</evidence>
<feature type="domain" description="EGF-like" evidence="18">
    <location>
        <begin position="150"/>
        <end position="191"/>
    </location>
</feature>
<dbReference type="CDD" id="cd00054">
    <property type="entry name" value="EGF_CA"/>
    <property type="match status" value="4"/>
</dbReference>
<dbReference type="SUPFAM" id="SSF57196">
    <property type="entry name" value="EGF/Laminin"/>
    <property type="match status" value="4"/>
</dbReference>
<dbReference type="Bgee" id="ENSOANG00000044569">
    <property type="expression patterns" value="Expressed in fibroblast and 7 other cell types or tissues"/>
</dbReference>
<evidence type="ECO:0000313" key="19">
    <source>
        <dbReference type="Ensembl" id="ENSOANP00000048079.1"/>
    </source>
</evidence>
<dbReference type="InterPro" id="IPR000152">
    <property type="entry name" value="EGF-type_Asp/Asn_hydroxyl_site"/>
</dbReference>
<feature type="disulfide bond" evidence="14">
    <location>
        <begin position="219"/>
        <end position="228"/>
    </location>
</feature>
<feature type="compositionally biased region" description="Pro residues" evidence="15">
    <location>
        <begin position="278"/>
        <end position="300"/>
    </location>
</feature>
<keyword evidence="9 14" id="KW-1015">Disulfide bond</keyword>
<dbReference type="PROSITE" id="PS00022">
    <property type="entry name" value="EGF_1"/>
    <property type="match status" value="6"/>
</dbReference>
<evidence type="ECO:0000259" key="18">
    <source>
        <dbReference type="PROSITE" id="PS50026"/>
    </source>
</evidence>
<evidence type="ECO:0000256" key="3">
    <source>
        <dbReference type="ARBA" id="ARBA00022692"/>
    </source>
</evidence>
<dbReference type="GO" id="GO:0042802">
    <property type="term" value="F:identical protein binding"/>
    <property type="evidence" value="ECO:0007669"/>
    <property type="project" value="Ensembl"/>
</dbReference>
<feature type="disulfide bond" evidence="14">
    <location>
        <begin position="138"/>
        <end position="147"/>
    </location>
</feature>
<dbReference type="AlphaFoldDB" id="A0A6I8P5A0"/>
<feature type="domain" description="EGF-like" evidence="18">
    <location>
        <begin position="231"/>
        <end position="267"/>
    </location>
</feature>
<reference evidence="19" key="1">
    <citation type="submission" date="2025-08" db="UniProtKB">
        <authorList>
            <consortium name="Ensembl"/>
        </authorList>
    </citation>
    <scope>IDENTIFICATION</scope>
    <source>
        <strain evidence="19">Glennie</strain>
    </source>
</reference>
<dbReference type="SMART" id="SM00179">
    <property type="entry name" value="EGF_CA"/>
    <property type="match status" value="4"/>
</dbReference>
<keyword evidence="8 16" id="KW-0472">Membrane</keyword>
<feature type="disulfide bond" evidence="14">
    <location>
        <begin position="257"/>
        <end position="266"/>
    </location>
</feature>
<dbReference type="Pfam" id="PF21700">
    <property type="entry name" value="EGF_DL_JAG"/>
    <property type="match status" value="1"/>
</dbReference>
<proteinExistence type="predicted"/>
<dbReference type="FunFam" id="2.10.25.10:FF:000018">
    <property type="entry name" value="Delta-like 1"/>
    <property type="match status" value="1"/>
</dbReference>
<dbReference type="FunFam" id="2.10.25.10:FF:000334">
    <property type="entry name" value="protein delta homolog 2 isoform X1"/>
    <property type="match status" value="1"/>
</dbReference>
<dbReference type="PROSITE" id="PS01187">
    <property type="entry name" value="EGF_CA"/>
    <property type="match status" value="2"/>
</dbReference>
<dbReference type="InterPro" id="IPR001881">
    <property type="entry name" value="EGF-like_Ca-bd_dom"/>
</dbReference>
<dbReference type="PANTHER" id="PTHR24049">
    <property type="entry name" value="CRUMBS FAMILY MEMBER"/>
    <property type="match status" value="1"/>
</dbReference>
<dbReference type="InParanoid" id="A0A6I8P5A0"/>
<feature type="compositionally biased region" description="Low complexity" evidence="15">
    <location>
        <begin position="301"/>
        <end position="315"/>
    </location>
</feature>
<feature type="compositionally biased region" description="Pro residues" evidence="15">
    <location>
        <begin position="405"/>
        <end position="415"/>
    </location>
</feature>
<evidence type="ECO:0000313" key="20">
    <source>
        <dbReference type="Proteomes" id="UP000002279"/>
    </source>
</evidence>
<dbReference type="SMART" id="SM00181">
    <property type="entry name" value="EGF"/>
    <property type="match status" value="6"/>
</dbReference>
<dbReference type="InterPro" id="IPR051022">
    <property type="entry name" value="Notch_Cell-Fate_Det"/>
</dbReference>
<dbReference type="GO" id="GO:0005509">
    <property type="term" value="F:calcium ion binding"/>
    <property type="evidence" value="ECO:0007669"/>
    <property type="project" value="InterPro"/>
</dbReference>
<name>A0A6I8P5A0_ORNAN</name>
<dbReference type="GeneTree" id="ENSGT00940000160761"/>
<dbReference type="Pfam" id="PF00008">
    <property type="entry name" value="EGF"/>
    <property type="match status" value="4"/>
</dbReference>
<keyword evidence="7 16" id="KW-1133">Transmembrane helix</keyword>
<evidence type="ECO:0000256" key="5">
    <source>
        <dbReference type="ARBA" id="ARBA00022737"/>
    </source>
</evidence>
<evidence type="ECO:0000256" key="13">
    <source>
        <dbReference type="ARBA" id="ARBA00078815"/>
    </source>
</evidence>
<dbReference type="PROSITE" id="PS50026">
    <property type="entry name" value="EGF_3"/>
    <property type="match status" value="4"/>
</dbReference>
<feature type="region of interest" description="Disordered" evidence="15">
    <location>
        <begin position="367"/>
        <end position="423"/>
    </location>
</feature>
<evidence type="ECO:0000256" key="2">
    <source>
        <dbReference type="ARBA" id="ARBA00022536"/>
    </source>
</evidence>
<organism evidence="19 20">
    <name type="scientific">Ornithorhynchus anatinus</name>
    <name type="common">Duckbill platypus</name>
    <dbReference type="NCBI Taxonomy" id="9258"/>
    <lineage>
        <taxon>Eukaryota</taxon>
        <taxon>Metazoa</taxon>
        <taxon>Chordata</taxon>
        <taxon>Craniata</taxon>
        <taxon>Vertebrata</taxon>
        <taxon>Euteleostomi</taxon>
        <taxon>Mammalia</taxon>
        <taxon>Monotremata</taxon>
        <taxon>Ornithorhynchidae</taxon>
        <taxon>Ornithorhynchus</taxon>
    </lineage>
</organism>
<dbReference type="Ensembl" id="ENSOANT00000056493.1">
    <property type="protein sequence ID" value="ENSOANP00000048079.1"/>
    <property type="gene ID" value="ENSOANG00000044569.1"/>
</dbReference>
<dbReference type="InterPro" id="IPR000742">
    <property type="entry name" value="EGF"/>
</dbReference>
<evidence type="ECO:0000256" key="15">
    <source>
        <dbReference type="SAM" id="MobiDB-lite"/>
    </source>
</evidence>
<evidence type="ECO:0000256" key="10">
    <source>
        <dbReference type="ARBA" id="ARBA00023180"/>
    </source>
</evidence>
<evidence type="ECO:0000256" key="6">
    <source>
        <dbReference type="ARBA" id="ARBA00022837"/>
    </source>
</evidence>
<comment type="subcellular location">
    <subcellularLocation>
        <location evidence="1">Membrane</location>
        <topology evidence="1">Single-pass type I membrane protein</topology>
    </subcellularLocation>
</comment>
<comment type="caution">
    <text evidence="14">Lacks conserved residue(s) required for the propagation of feature annotation.</text>
</comment>
<dbReference type="Proteomes" id="UP000002279">
    <property type="component" value="Unplaced"/>
</dbReference>
<evidence type="ECO:0000256" key="9">
    <source>
        <dbReference type="ARBA" id="ARBA00023157"/>
    </source>
</evidence>
<dbReference type="FunCoup" id="A0A6I8P5A0">
    <property type="interactions" value="24"/>
</dbReference>
<keyword evidence="5" id="KW-0677">Repeat</keyword>
<feature type="signal peptide" evidence="17">
    <location>
        <begin position="1"/>
        <end position="43"/>
    </location>
</feature>
<evidence type="ECO:0000256" key="8">
    <source>
        <dbReference type="ARBA" id="ARBA00023136"/>
    </source>
</evidence>
<dbReference type="FunFam" id="2.10.25.10:FF:000118">
    <property type="entry name" value="protein delta homolog 2"/>
    <property type="match status" value="2"/>
</dbReference>
<keyword evidence="4 17" id="KW-0732">Signal</keyword>
<evidence type="ECO:0000256" key="16">
    <source>
        <dbReference type="SAM" id="Phobius"/>
    </source>
</evidence>
<dbReference type="GO" id="GO:0045598">
    <property type="term" value="P:regulation of fat cell differentiation"/>
    <property type="evidence" value="ECO:0007669"/>
    <property type="project" value="Ensembl"/>
</dbReference>
<keyword evidence="2 14" id="KW-0245">EGF-like domain</keyword>
<accession>A0A6I8P5A0</accession>
<keyword evidence="20" id="KW-1185">Reference proteome</keyword>
<keyword evidence="10" id="KW-0325">Glycoprotein</keyword>
<dbReference type="Gene3D" id="2.10.25.10">
    <property type="entry name" value="Laminin"/>
    <property type="match status" value="5"/>
</dbReference>
<feature type="region of interest" description="Disordered" evidence="15">
    <location>
        <begin position="277"/>
        <end position="317"/>
    </location>
</feature>
<feature type="transmembrane region" description="Helical" evidence="16">
    <location>
        <begin position="341"/>
        <end position="361"/>
    </location>
</feature>
<feature type="chain" id="PRO_5026049251" description="Protein delta homolog 2" evidence="17">
    <location>
        <begin position="44"/>
        <end position="423"/>
    </location>
</feature>
<evidence type="ECO:0000256" key="11">
    <source>
        <dbReference type="ARBA" id="ARBA00060273"/>
    </source>
</evidence>
<sequence>MGGLRKGIWQWAVVSAPGPAMPRARRCLRLLALLWIVGAPGQPAPDDCSAHCDLAHGCCGPDGQCKCDPGWEGQHCERCVRMPGCLHGTCHQPWQCICHSGWAGKFCDKDEHICTERPPCQNGAQCVYEGDGGYRCLCPPGFHGHDCELKEGPCERARAPCQNGGQCQDDRGYAQNFTCRCLAGFVGPRCEVDVDDCLMRPCANGATCRDGINRFSCLCPAGFAGRFCTVNLDDCASRPCQNGARCRDRVRDFDCVCPDGFGGKTCQFPVRAVVPLAPSHPPTDPPPPPPLLPAPPPRPPAQAAAPATASPPQSAGAGLLRISVKEVVRRREGPGLREPRLVAVLVFGALTAALVLATALLTRRAWRRGPRGPRPPASCCCPPRPPPPPGPERHDRECQVSMLPSEPPRSPPGPAEPGKTTAL</sequence>
<dbReference type="OMA" id="SVPEPTW"/>
<keyword evidence="6" id="KW-0106">Calcium</keyword>
<dbReference type="GO" id="GO:0016020">
    <property type="term" value="C:membrane"/>
    <property type="evidence" value="ECO:0007669"/>
    <property type="project" value="UniProtKB-SubCell"/>
</dbReference>
<protein>
    <recommendedName>
        <fullName evidence="12">Protein delta homolog 2</fullName>
    </recommendedName>
    <alternativeName>
        <fullName evidence="13">Epidermal growth factor-like protein 9</fullName>
    </alternativeName>
</protein>
<evidence type="ECO:0000256" key="1">
    <source>
        <dbReference type="ARBA" id="ARBA00004479"/>
    </source>
</evidence>
<feature type="domain" description="EGF-like" evidence="18">
    <location>
        <begin position="110"/>
        <end position="148"/>
    </location>
</feature>
<evidence type="ECO:0000256" key="17">
    <source>
        <dbReference type="SAM" id="SignalP"/>
    </source>
</evidence>